<dbReference type="EMBL" id="AZFT01000053">
    <property type="protein sequence ID" value="KRL83636.1"/>
    <property type="molecule type" value="Genomic_DNA"/>
</dbReference>
<dbReference type="Proteomes" id="UP000051324">
    <property type="component" value="Unassembled WGS sequence"/>
</dbReference>
<dbReference type="GO" id="GO:0005829">
    <property type="term" value="C:cytosol"/>
    <property type="evidence" value="ECO:0007669"/>
    <property type="project" value="TreeGrafter"/>
</dbReference>
<dbReference type="GO" id="GO:0009014">
    <property type="term" value="F:succinyl-diaminopimelate desuccinylase activity"/>
    <property type="evidence" value="ECO:0007669"/>
    <property type="project" value="TreeGrafter"/>
</dbReference>
<dbReference type="Gene3D" id="3.40.630.10">
    <property type="entry name" value="Zn peptidases"/>
    <property type="match status" value="1"/>
</dbReference>
<protein>
    <submittedName>
        <fullName evidence="5">Acetylornithine deacetylase succinyl-diaminopimelate desuccinylase-like protein</fullName>
    </submittedName>
</protein>
<dbReference type="GO" id="GO:0009089">
    <property type="term" value="P:lysine biosynthetic process via diaminopimelate"/>
    <property type="evidence" value="ECO:0007669"/>
    <property type="project" value="TreeGrafter"/>
</dbReference>
<dbReference type="InterPro" id="IPR011650">
    <property type="entry name" value="Peptidase_M20_dimer"/>
</dbReference>
<comment type="caution">
    <text evidence="5">The sequence shown here is derived from an EMBL/GenBank/DDBJ whole genome shotgun (WGS) entry which is preliminary data.</text>
</comment>
<dbReference type="PANTHER" id="PTHR43270:SF8">
    <property type="entry name" value="DI- AND TRIPEPTIDASE DUG2-RELATED"/>
    <property type="match status" value="1"/>
</dbReference>
<evidence type="ECO:0000313" key="6">
    <source>
        <dbReference type="Proteomes" id="UP000051324"/>
    </source>
</evidence>
<dbReference type="OrthoDB" id="9761532at2"/>
<keyword evidence="1" id="KW-0645">Protease</keyword>
<evidence type="ECO:0000313" key="5">
    <source>
        <dbReference type="EMBL" id="KRL83636.1"/>
    </source>
</evidence>
<gene>
    <name evidence="5" type="ORF">FC32_GL000895</name>
</gene>
<organism evidence="5 6">
    <name type="scientific">Ligilactobacillus apodemi DSM 16634 = JCM 16172</name>
    <dbReference type="NCBI Taxonomy" id="1423724"/>
    <lineage>
        <taxon>Bacteria</taxon>
        <taxon>Bacillati</taxon>
        <taxon>Bacillota</taxon>
        <taxon>Bacilli</taxon>
        <taxon>Lactobacillales</taxon>
        <taxon>Lactobacillaceae</taxon>
        <taxon>Ligilactobacillus</taxon>
    </lineage>
</organism>
<dbReference type="AlphaFoldDB" id="A0A0R1TTR7"/>
<dbReference type="SUPFAM" id="SSF53187">
    <property type="entry name" value="Zn-dependent exopeptidases"/>
    <property type="match status" value="1"/>
</dbReference>
<dbReference type="STRING" id="1423724.FC32_GL000895"/>
<evidence type="ECO:0000256" key="2">
    <source>
        <dbReference type="ARBA" id="ARBA00022723"/>
    </source>
</evidence>
<dbReference type="Pfam" id="PF01546">
    <property type="entry name" value="Peptidase_M20"/>
    <property type="match status" value="1"/>
</dbReference>
<dbReference type="RefSeq" id="WP_025087079.1">
    <property type="nucleotide sequence ID" value="NZ_AZFT01000053.1"/>
</dbReference>
<dbReference type="InterPro" id="IPR051458">
    <property type="entry name" value="Cyt/Met_Dipeptidase"/>
</dbReference>
<dbReference type="Gene3D" id="3.30.70.360">
    <property type="match status" value="1"/>
</dbReference>
<dbReference type="NCBIfam" id="NF005034">
    <property type="entry name" value="PRK06446.1"/>
    <property type="match status" value="1"/>
</dbReference>
<sequence length="442" mass="48797">MEETLEKYALEHINDYADLIKFKSISAQNLELPETANYLAQIFSELGAVCVKKLGAKTAPIVFAEFNGNDPTKTILFYHHYDVQPPEPLEKWDSEPFEPTIHEGKLFARGASDNKGELIARLLIVKYFQAHGGLPVNVKFFVEGQEEIGSPQIEEIVTQNKALLKADACIWEGGGKNNSDNYQIVGGMRGISVFDVEVRTADVDLHSSLASYAENAAWRLIRGLATLRDDQGHVLVEGFYDDIEPLSDQEIKAVKNSDFDLEKVKKRAGLRKTISQDPKFELVNQPTLTINGLDAGYQGSGIKTVIPHLAKAKLDCRLSPSQDPKKIATLIQAHFNKHGFADLKVHYRLGELGFRSEMNDPFVALVLKEATKIYGKDTKYLPNSAGGGPAEIFGKTLKLPILAFGVTYAGSQVHSPNEHIRLADFGQGTQLLGEILTAYGNN</sequence>
<dbReference type="Pfam" id="PF07687">
    <property type="entry name" value="M20_dimer"/>
    <property type="match status" value="1"/>
</dbReference>
<dbReference type="GO" id="GO:0006508">
    <property type="term" value="P:proteolysis"/>
    <property type="evidence" value="ECO:0007669"/>
    <property type="project" value="UniProtKB-KW"/>
</dbReference>
<proteinExistence type="predicted"/>
<name>A0A0R1TTR7_9LACO</name>
<evidence type="ECO:0000256" key="3">
    <source>
        <dbReference type="ARBA" id="ARBA00022801"/>
    </source>
</evidence>
<dbReference type="eggNOG" id="COG0624">
    <property type="taxonomic scope" value="Bacteria"/>
</dbReference>
<dbReference type="GO" id="GO:0046872">
    <property type="term" value="F:metal ion binding"/>
    <property type="evidence" value="ECO:0007669"/>
    <property type="project" value="UniProtKB-KW"/>
</dbReference>
<dbReference type="GO" id="GO:0008233">
    <property type="term" value="F:peptidase activity"/>
    <property type="evidence" value="ECO:0007669"/>
    <property type="project" value="UniProtKB-KW"/>
</dbReference>
<dbReference type="PATRIC" id="fig|1423724.4.peg.935"/>
<feature type="domain" description="Peptidase M20 dimerisation" evidence="4">
    <location>
        <begin position="196"/>
        <end position="339"/>
    </location>
</feature>
<keyword evidence="2" id="KW-0479">Metal-binding</keyword>
<evidence type="ECO:0000259" key="4">
    <source>
        <dbReference type="Pfam" id="PF07687"/>
    </source>
</evidence>
<accession>A0A0R1TTR7</accession>
<keyword evidence="3" id="KW-0378">Hydrolase</keyword>
<evidence type="ECO:0000256" key="1">
    <source>
        <dbReference type="ARBA" id="ARBA00022670"/>
    </source>
</evidence>
<reference evidence="5 6" key="1">
    <citation type="journal article" date="2015" name="Genome Announc.">
        <title>Expanding the biotechnology potential of lactobacilli through comparative genomics of 213 strains and associated genera.</title>
        <authorList>
            <person name="Sun Z."/>
            <person name="Harris H.M."/>
            <person name="McCann A."/>
            <person name="Guo C."/>
            <person name="Argimon S."/>
            <person name="Zhang W."/>
            <person name="Yang X."/>
            <person name="Jeffery I.B."/>
            <person name="Cooney J.C."/>
            <person name="Kagawa T.F."/>
            <person name="Liu W."/>
            <person name="Song Y."/>
            <person name="Salvetti E."/>
            <person name="Wrobel A."/>
            <person name="Rasinkangas P."/>
            <person name="Parkhill J."/>
            <person name="Rea M.C."/>
            <person name="O'Sullivan O."/>
            <person name="Ritari J."/>
            <person name="Douillard F.P."/>
            <person name="Paul Ross R."/>
            <person name="Yang R."/>
            <person name="Briner A.E."/>
            <person name="Felis G.E."/>
            <person name="de Vos W.M."/>
            <person name="Barrangou R."/>
            <person name="Klaenhammer T.R."/>
            <person name="Caufield P.W."/>
            <person name="Cui Y."/>
            <person name="Zhang H."/>
            <person name="O'Toole P.W."/>
        </authorList>
    </citation>
    <scope>NUCLEOTIDE SEQUENCE [LARGE SCALE GENOMIC DNA]</scope>
    <source>
        <strain evidence="5 6">DSM 16634</strain>
    </source>
</reference>
<dbReference type="PANTHER" id="PTHR43270">
    <property type="entry name" value="BETA-ALA-HIS DIPEPTIDASE"/>
    <property type="match status" value="1"/>
</dbReference>
<dbReference type="InterPro" id="IPR002933">
    <property type="entry name" value="Peptidase_M20"/>
</dbReference>
<keyword evidence="6" id="KW-1185">Reference proteome</keyword>